<evidence type="ECO:0000256" key="5">
    <source>
        <dbReference type="ARBA" id="ARBA00022989"/>
    </source>
</evidence>
<evidence type="ECO:0000256" key="2">
    <source>
        <dbReference type="ARBA" id="ARBA00005236"/>
    </source>
</evidence>
<name>A0A940IEI6_9BACT</name>
<dbReference type="EMBL" id="JADIMV010000113">
    <property type="protein sequence ID" value="MBO8440308.1"/>
    <property type="molecule type" value="Genomic_DNA"/>
</dbReference>
<feature type="transmembrane region" description="Helical" evidence="7">
    <location>
        <begin position="380"/>
        <end position="399"/>
    </location>
</feature>
<dbReference type="AlphaFoldDB" id="A0A940IEI6"/>
<sequence length="416" mass="45057">MPSYERFIASRLNRRSGAEGESMSRPAVRVAITGMALGLAVMLIAVAVVTGFKREVRAQVIGFGGHIQILPYSNPFGAEQHTEITADSGLIASLAALPHVRCVQPIASIPGVIKTESEFKGVVLKGVDSRYDWDFFAHNMKAGVALNDSASGGNAAVVSSSIARAMKLDVGDDFIVYFMSGSLRARKLRVAGIYETSFSEYDALYIMTDCRLVQTLNGWSPETYSSVELLATDFSALSAALGEVYTLVGNRFSDGGRLFRVESIQEIAPAMFDWLAMLDTNAIVILVLMTLVSGFCMISGLLIIILERRQMIGILKSLGAADGPIRRIFLWQAAALTFKGMAWGNAVGIALIFVQWQWHIIPLDPASYYVSYIPVHLPPLLWLALNAGVAAAALLMTVAPTHITSQVSPAEAMRFD</sequence>
<keyword evidence="5 7" id="KW-1133">Transmembrane helix</keyword>
<dbReference type="Pfam" id="PF02687">
    <property type="entry name" value="FtsX"/>
    <property type="match status" value="1"/>
</dbReference>
<gene>
    <name evidence="10" type="ORF">IAC51_06620</name>
</gene>
<evidence type="ECO:0000259" key="9">
    <source>
        <dbReference type="Pfam" id="PF12704"/>
    </source>
</evidence>
<dbReference type="PANTHER" id="PTHR30489:SF0">
    <property type="entry name" value="LIPOPROTEIN-RELEASING SYSTEM TRANSMEMBRANE PROTEIN LOLE"/>
    <property type="match status" value="1"/>
</dbReference>
<comment type="caution">
    <text evidence="10">The sequence shown here is derived from an EMBL/GenBank/DDBJ whole genome shotgun (WGS) entry which is preliminary data.</text>
</comment>
<evidence type="ECO:0000256" key="3">
    <source>
        <dbReference type="ARBA" id="ARBA00022475"/>
    </source>
</evidence>
<comment type="similarity">
    <text evidence="2">Belongs to the ABC-4 integral membrane protein family. LolC/E subfamily.</text>
</comment>
<feature type="transmembrane region" description="Helical" evidence="7">
    <location>
        <begin position="30"/>
        <end position="52"/>
    </location>
</feature>
<evidence type="ECO:0000256" key="1">
    <source>
        <dbReference type="ARBA" id="ARBA00004651"/>
    </source>
</evidence>
<dbReference type="GO" id="GO:0098797">
    <property type="term" value="C:plasma membrane protein complex"/>
    <property type="evidence" value="ECO:0007669"/>
    <property type="project" value="TreeGrafter"/>
</dbReference>
<keyword evidence="6 7" id="KW-0472">Membrane</keyword>
<organism evidence="10 11">
    <name type="scientific">Candidatus Aphodosoma intestinipullorum</name>
    <dbReference type="NCBI Taxonomy" id="2840674"/>
    <lineage>
        <taxon>Bacteria</taxon>
        <taxon>Pseudomonadati</taxon>
        <taxon>Bacteroidota</taxon>
        <taxon>Bacteroidia</taxon>
        <taxon>Bacteroidales</taxon>
        <taxon>Candidatus Aphodosoma</taxon>
    </lineage>
</organism>
<dbReference type="InterPro" id="IPR051447">
    <property type="entry name" value="Lipoprotein-release_system"/>
</dbReference>
<dbReference type="InterPro" id="IPR025857">
    <property type="entry name" value="MacB_PCD"/>
</dbReference>
<comment type="subcellular location">
    <subcellularLocation>
        <location evidence="1">Cell membrane</location>
        <topology evidence="1">Multi-pass membrane protein</topology>
    </subcellularLocation>
</comment>
<dbReference type="InterPro" id="IPR003838">
    <property type="entry name" value="ABC3_permease_C"/>
</dbReference>
<evidence type="ECO:0000259" key="8">
    <source>
        <dbReference type="Pfam" id="PF02687"/>
    </source>
</evidence>
<feature type="transmembrane region" description="Helical" evidence="7">
    <location>
        <begin position="282"/>
        <end position="306"/>
    </location>
</feature>
<keyword evidence="4 7" id="KW-0812">Transmembrane</keyword>
<reference evidence="10" key="2">
    <citation type="journal article" date="2021" name="PeerJ">
        <title>Extensive microbial diversity within the chicken gut microbiome revealed by metagenomics and culture.</title>
        <authorList>
            <person name="Gilroy R."/>
            <person name="Ravi A."/>
            <person name="Getino M."/>
            <person name="Pursley I."/>
            <person name="Horton D.L."/>
            <person name="Alikhan N.F."/>
            <person name="Baker D."/>
            <person name="Gharbi K."/>
            <person name="Hall N."/>
            <person name="Watson M."/>
            <person name="Adriaenssens E.M."/>
            <person name="Foster-Nyarko E."/>
            <person name="Jarju S."/>
            <person name="Secka A."/>
            <person name="Antonio M."/>
            <person name="Oren A."/>
            <person name="Chaudhuri R.R."/>
            <person name="La Ragione R."/>
            <person name="Hildebrand F."/>
            <person name="Pallen M.J."/>
        </authorList>
    </citation>
    <scope>NUCLEOTIDE SEQUENCE</scope>
    <source>
        <strain evidence="10">3924</strain>
    </source>
</reference>
<feature type="transmembrane region" description="Helical" evidence="7">
    <location>
        <begin position="336"/>
        <end position="360"/>
    </location>
</feature>
<dbReference type="Pfam" id="PF12704">
    <property type="entry name" value="MacB_PCD"/>
    <property type="match status" value="1"/>
</dbReference>
<evidence type="ECO:0000256" key="6">
    <source>
        <dbReference type="ARBA" id="ARBA00023136"/>
    </source>
</evidence>
<evidence type="ECO:0000313" key="11">
    <source>
        <dbReference type="Proteomes" id="UP000712007"/>
    </source>
</evidence>
<dbReference type="GO" id="GO:0044874">
    <property type="term" value="P:lipoprotein localization to outer membrane"/>
    <property type="evidence" value="ECO:0007669"/>
    <property type="project" value="TreeGrafter"/>
</dbReference>
<evidence type="ECO:0000256" key="4">
    <source>
        <dbReference type="ARBA" id="ARBA00022692"/>
    </source>
</evidence>
<proteinExistence type="inferred from homology"/>
<dbReference type="Proteomes" id="UP000712007">
    <property type="component" value="Unassembled WGS sequence"/>
</dbReference>
<keyword evidence="3" id="KW-1003">Cell membrane</keyword>
<evidence type="ECO:0000256" key="7">
    <source>
        <dbReference type="SAM" id="Phobius"/>
    </source>
</evidence>
<feature type="domain" description="MacB-like periplasmic core" evidence="9">
    <location>
        <begin position="31"/>
        <end position="239"/>
    </location>
</feature>
<accession>A0A940IEI6</accession>
<protein>
    <submittedName>
        <fullName evidence="10">ABC transporter permease</fullName>
    </submittedName>
</protein>
<evidence type="ECO:0000313" key="10">
    <source>
        <dbReference type="EMBL" id="MBO8440308.1"/>
    </source>
</evidence>
<reference evidence="10" key="1">
    <citation type="submission" date="2020-10" db="EMBL/GenBank/DDBJ databases">
        <authorList>
            <person name="Gilroy R."/>
        </authorList>
    </citation>
    <scope>NUCLEOTIDE SEQUENCE</scope>
    <source>
        <strain evidence="10">3924</strain>
    </source>
</reference>
<feature type="domain" description="ABC3 transporter permease C-terminal" evidence="8">
    <location>
        <begin position="283"/>
        <end position="401"/>
    </location>
</feature>
<dbReference type="PANTHER" id="PTHR30489">
    <property type="entry name" value="LIPOPROTEIN-RELEASING SYSTEM TRANSMEMBRANE PROTEIN LOLE"/>
    <property type="match status" value="1"/>
</dbReference>